<dbReference type="SUPFAM" id="SSF50475">
    <property type="entry name" value="FMN-binding split barrel"/>
    <property type="match status" value="1"/>
</dbReference>
<dbReference type="PANTHER" id="PTHR43567">
    <property type="entry name" value="FLAVOREDOXIN-RELATED-RELATED"/>
    <property type="match status" value="1"/>
</dbReference>
<dbReference type="GO" id="GO:0010181">
    <property type="term" value="F:FMN binding"/>
    <property type="evidence" value="ECO:0007669"/>
    <property type="project" value="InterPro"/>
</dbReference>
<accession>A0A8J3Q8G1</accession>
<evidence type="ECO:0000256" key="3">
    <source>
        <dbReference type="ARBA" id="ARBA00038054"/>
    </source>
</evidence>
<evidence type="ECO:0000256" key="2">
    <source>
        <dbReference type="ARBA" id="ARBA00022630"/>
    </source>
</evidence>
<dbReference type="SMART" id="SM00903">
    <property type="entry name" value="Flavin_Reduct"/>
    <property type="match status" value="1"/>
</dbReference>
<evidence type="ECO:0000313" key="5">
    <source>
        <dbReference type="EMBL" id="GIH06078.1"/>
    </source>
</evidence>
<name>A0A8J3Q8G1_9ACTN</name>
<dbReference type="InterPro" id="IPR002563">
    <property type="entry name" value="Flavin_Rdtase-like_dom"/>
</dbReference>
<comment type="cofactor">
    <cofactor evidence="1">
        <name>FMN</name>
        <dbReference type="ChEBI" id="CHEBI:58210"/>
    </cofactor>
</comment>
<sequence length="224" mass="24585">MSGSRQQHQPGLGKLDRMHRAIDLKVHYYGTPVVLISTRNEDGTANLAPMSSAWWLGQSCMLGLGNAGHTTANLLRERECVLNLAPSTLADAVDRLALTTGAHPVPERKAAMGYVYEPDKFAVAGLTAQRSEVVAPPRVTECPIQLECRVIEAHPFGDRCTAIEVRVVRAYLEEGLKIPGKDYVDPVGWDPLIMKFCEFFGGGSNVGPSRLAEGWRMPHPRLVR</sequence>
<organism evidence="5 6">
    <name type="scientific">Rhizocola hellebori</name>
    <dbReference type="NCBI Taxonomy" id="1392758"/>
    <lineage>
        <taxon>Bacteria</taxon>
        <taxon>Bacillati</taxon>
        <taxon>Actinomycetota</taxon>
        <taxon>Actinomycetes</taxon>
        <taxon>Micromonosporales</taxon>
        <taxon>Micromonosporaceae</taxon>
        <taxon>Rhizocola</taxon>
    </lineage>
</organism>
<dbReference type="InterPro" id="IPR012349">
    <property type="entry name" value="Split_barrel_FMN-bd"/>
</dbReference>
<dbReference type="Proteomes" id="UP000612899">
    <property type="component" value="Unassembled WGS sequence"/>
</dbReference>
<evidence type="ECO:0000313" key="6">
    <source>
        <dbReference type="Proteomes" id="UP000612899"/>
    </source>
</evidence>
<dbReference type="PANTHER" id="PTHR43567:SF1">
    <property type="entry name" value="FLAVOREDOXIN"/>
    <property type="match status" value="1"/>
</dbReference>
<keyword evidence="6" id="KW-1185">Reference proteome</keyword>
<dbReference type="InterPro" id="IPR052174">
    <property type="entry name" value="Flavoredoxin"/>
</dbReference>
<gene>
    <name evidence="5" type="ORF">Rhe02_41450</name>
</gene>
<evidence type="ECO:0000259" key="4">
    <source>
        <dbReference type="SMART" id="SM00903"/>
    </source>
</evidence>
<keyword evidence="2" id="KW-0285">Flavoprotein</keyword>
<dbReference type="Pfam" id="PF01613">
    <property type="entry name" value="Flavin_Reduct"/>
    <property type="match status" value="1"/>
</dbReference>
<comment type="similarity">
    <text evidence="3">Belongs to the flavoredoxin family.</text>
</comment>
<dbReference type="GO" id="GO:0016646">
    <property type="term" value="F:oxidoreductase activity, acting on the CH-NH group of donors, NAD or NADP as acceptor"/>
    <property type="evidence" value="ECO:0007669"/>
    <property type="project" value="UniProtKB-ARBA"/>
</dbReference>
<proteinExistence type="inferred from homology"/>
<protein>
    <recommendedName>
        <fullName evidence="4">Flavin reductase like domain-containing protein</fullName>
    </recommendedName>
</protein>
<evidence type="ECO:0000256" key="1">
    <source>
        <dbReference type="ARBA" id="ARBA00001917"/>
    </source>
</evidence>
<dbReference type="EMBL" id="BONY01000024">
    <property type="protein sequence ID" value="GIH06078.1"/>
    <property type="molecule type" value="Genomic_DNA"/>
</dbReference>
<dbReference type="AlphaFoldDB" id="A0A8J3Q8G1"/>
<dbReference type="Gene3D" id="2.30.110.10">
    <property type="entry name" value="Electron Transport, Fmn-binding Protein, Chain A"/>
    <property type="match status" value="1"/>
</dbReference>
<feature type="domain" description="Flavin reductase like" evidence="4">
    <location>
        <begin position="26"/>
        <end position="185"/>
    </location>
</feature>
<comment type="caution">
    <text evidence="5">The sequence shown here is derived from an EMBL/GenBank/DDBJ whole genome shotgun (WGS) entry which is preliminary data.</text>
</comment>
<reference evidence="5" key="1">
    <citation type="submission" date="2021-01" db="EMBL/GenBank/DDBJ databases">
        <title>Whole genome shotgun sequence of Rhizocola hellebori NBRC 109834.</title>
        <authorList>
            <person name="Komaki H."/>
            <person name="Tamura T."/>
        </authorList>
    </citation>
    <scope>NUCLEOTIDE SEQUENCE</scope>
    <source>
        <strain evidence="5">NBRC 109834</strain>
    </source>
</reference>